<dbReference type="EMBL" id="ML976074">
    <property type="protein sequence ID" value="KAF1939792.1"/>
    <property type="molecule type" value="Genomic_DNA"/>
</dbReference>
<dbReference type="AlphaFoldDB" id="A0A6A5SIV9"/>
<name>A0A6A5SIV9_9PLEO</name>
<feature type="region of interest" description="Disordered" evidence="1">
    <location>
        <begin position="977"/>
        <end position="1023"/>
    </location>
</feature>
<evidence type="ECO:0000313" key="4">
    <source>
        <dbReference type="Proteomes" id="UP000800038"/>
    </source>
</evidence>
<evidence type="ECO:0000256" key="2">
    <source>
        <dbReference type="SAM" id="Phobius"/>
    </source>
</evidence>
<evidence type="ECO:0000313" key="3">
    <source>
        <dbReference type="EMBL" id="KAF1939792.1"/>
    </source>
</evidence>
<organism evidence="3 4">
    <name type="scientific">Clathrospora elynae</name>
    <dbReference type="NCBI Taxonomy" id="706981"/>
    <lineage>
        <taxon>Eukaryota</taxon>
        <taxon>Fungi</taxon>
        <taxon>Dikarya</taxon>
        <taxon>Ascomycota</taxon>
        <taxon>Pezizomycotina</taxon>
        <taxon>Dothideomycetes</taxon>
        <taxon>Pleosporomycetidae</taxon>
        <taxon>Pleosporales</taxon>
        <taxon>Diademaceae</taxon>
        <taxon>Clathrospora</taxon>
    </lineage>
</organism>
<keyword evidence="2" id="KW-0472">Membrane</keyword>
<feature type="compositionally biased region" description="Basic and acidic residues" evidence="1">
    <location>
        <begin position="1011"/>
        <end position="1023"/>
    </location>
</feature>
<evidence type="ECO:0000256" key="1">
    <source>
        <dbReference type="SAM" id="MobiDB-lite"/>
    </source>
</evidence>
<keyword evidence="4" id="KW-1185">Reference proteome</keyword>
<feature type="region of interest" description="Disordered" evidence="1">
    <location>
        <begin position="933"/>
        <end position="952"/>
    </location>
</feature>
<feature type="transmembrane region" description="Helical" evidence="2">
    <location>
        <begin position="12"/>
        <end position="32"/>
    </location>
</feature>
<sequence>MFAFIDGKRVWYLPLAFFATVFLLCSSVGFWLGGHAFSSIERYPDSLTAIFSTSTIDALNQDPRLHGALLSLTEAIAQSSTDLGGRLRIESLKNFGTNLTDGVVLVRAKQQSELKKRGIFDDIQQALGAITGGNSGGAGGLNLGGVLSGLLSRLGGSLADSLGTPALFLGIGVGMGTSTGLNLTDMQKATAISTKITKAYNASATGFNLAAQNLGSGLAGQIASSLSFNSTGDLLGRATFALASGIGNATAQGLNLTQQRFLPSNNGGVEGIAGNFGLGIAGPIASNIDIQATIKSLSGGAGTSDFMQMLPKIASAVGMGLGEGARNGLGLTATSTSSPGKRKRQQANSILGSLNLPDVVGQFAKGLSQSFLTGSNLTNLNPLGTITPSMTDLQTMLRPLAAGAGAGIGMGVAIGLNLKSASAVPVLGGNITGKDEQTALLAQGFTQNLLSNFLTNSTAIQQAQKLISSSPPQVFKDLNGAKAAEGFARGTVEGIMSAMSSVGGIKNLISGNVSADASENVPVLAPTQFNDSVNGSAVGFARGFAGKATILVAEVVRNLTHSSRDATGPSPLRKRSVNDAVEKFRAVTYSPISSRQSQTDINPQLPVAIDAGTLQLGAQTAINVLTCQGIGGLASAALGSMAIAKVKAAMMGMMTGAPLDPVVMHALPQGPITLSSEGNQFEVVIQEQSLKINGLALVPFAVLTALHVLFAGLAFLAFLPLYLGLGVVWRFSVLTGYPINEAKNKKWRMGLLLIFSILGLTGIVLGIVGMGSARHFRDLHGIIGLFCLLLLFPATGFSIIRLRTTLPHPPSSAFAGIKGPIALGKTPQRIYLISGILIQLSLGLGQIVFLQGFATLRAISLCVVDAVLSSTVVAGVMSVVLVIQISATAFVGIRVWLEQHIAKNLATGISSLVIAEGGGGDHARPDTMQTFGFETKDTPPPPPPPPAPDRTNITPQLTFRKTEELQGFEDVAISTPFNVRKDGSLTEPAPTPPSALASAQQQDPRLSSAAERFEYYTRTRDFP</sequence>
<evidence type="ECO:0008006" key="5">
    <source>
        <dbReference type="Google" id="ProtNLM"/>
    </source>
</evidence>
<feature type="transmembrane region" description="Helical" evidence="2">
    <location>
        <begin position="830"/>
        <end position="853"/>
    </location>
</feature>
<dbReference type="Proteomes" id="UP000800038">
    <property type="component" value="Unassembled WGS sequence"/>
</dbReference>
<feature type="transmembrane region" description="Helical" evidence="2">
    <location>
        <begin position="751"/>
        <end position="773"/>
    </location>
</feature>
<gene>
    <name evidence="3" type="ORF">EJ02DRAFT_513567</name>
</gene>
<keyword evidence="2" id="KW-1133">Transmembrane helix</keyword>
<keyword evidence="2" id="KW-0812">Transmembrane</keyword>
<reference evidence="3" key="1">
    <citation type="journal article" date="2020" name="Stud. Mycol.">
        <title>101 Dothideomycetes genomes: a test case for predicting lifestyles and emergence of pathogens.</title>
        <authorList>
            <person name="Haridas S."/>
            <person name="Albert R."/>
            <person name="Binder M."/>
            <person name="Bloem J."/>
            <person name="Labutti K."/>
            <person name="Salamov A."/>
            <person name="Andreopoulos B."/>
            <person name="Baker S."/>
            <person name="Barry K."/>
            <person name="Bills G."/>
            <person name="Bluhm B."/>
            <person name="Cannon C."/>
            <person name="Castanera R."/>
            <person name="Culley D."/>
            <person name="Daum C."/>
            <person name="Ezra D."/>
            <person name="Gonzalez J."/>
            <person name="Henrissat B."/>
            <person name="Kuo A."/>
            <person name="Liang C."/>
            <person name="Lipzen A."/>
            <person name="Lutzoni F."/>
            <person name="Magnuson J."/>
            <person name="Mondo S."/>
            <person name="Nolan M."/>
            <person name="Ohm R."/>
            <person name="Pangilinan J."/>
            <person name="Park H.-J."/>
            <person name="Ramirez L."/>
            <person name="Alfaro M."/>
            <person name="Sun H."/>
            <person name="Tritt A."/>
            <person name="Yoshinaga Y."/>
            <person name="Zwiers L.-H."/>
            <person name="Turgeon B."/>
            <person name="Goodwin S."/>
            <person name="Spatafora J."/>
            <person name="Crous P."/>
            <person name="Grigoriev I."/>
        </authorList>
    </citation>
    <scope>NUCLEOTIDE SEQUENCE</scope>
    <source>
        <strain evidence="3">CBS 161.51</strain>
    </source>
</reference>
<feature type="compositionally biased region" description="Pro residues" evidence="1">
    <location>
        <begin position="938"/>
        <end position="948"/>
    </location>
</feature>
<feature type="transmembrane region" description="Helical" evidence="2">
    <location>
        <begin position="873"/>
        <end position="897"/>
    </location>
</feature>
<feature type="transmembrane region" description="Helical" evidence="2">
    <location>
        <begin position="779"/>
        <end position="800"/>
    </location>
</feature>
<proteinExistence type="predicted"/>
<protein>
    <recommendedName>
        <fullName evidence="5">Cytochrome b561 domain-containing protein</fullName>
    </recommendedName>
</protein>
<accession>A0A6A5SIV9</accession>
<dbReference type="OrthoDB" id="5148443at2759"/>